<dbReference type="EMBL" id="BAABKM010000002">
    <property type="protein sequence ID" value="GAA4706551.1"/>
    <property type="molecule type" value="Genomic_DNA"/>
</dbReference>
<organism evidence="2 3">
    <name type="scientific">Nocardioides conyzicola</name>
    <dbReference type="NCBI Taxonomy" id="1651781"/>
    <lineage>
        <taxon>Bacteria</taxon>
        <taxon>Bacillati</taxon>
        <taxon>Actinomycetota</taxon>
        <taxon>Actinomycetes</taxon>
        <taxon>Propionibacteriales</taxon>
        <taxon>Nocardioidaceae</taxon>
        <taxon>Nocardioides</taxon>
    </lineage>
</organism>
<reference evidence="3" key="1">
    <citation type="journal article" date="2019" name="Int. J. Syst. Evol. Microbiol.">
        <title>The Global Catalogue of Microorganisms (GCM) 10K type strain sequencing project: providing services to taxonomists for standard genome sequencing and annotation.</title>
        <authorList>
            <consortium name="The Broad Institute Genomics Platform"/>
            <consortium name="The Broad Institute Genome Sequencing Center for Infectious Disease"/>
            <person name="Wu L."/>
            <person name="Ma J."/>
        </authorList>
    </citation>
    <scope>NUCLEOTIDE SEQUENCE [LARGE SCALE GENOMIC DNA]</scope>
    <source>
        <strain evidence="3">JCM 18531</strain>
    </source>
</reference>
<accession>A0ABP8XEG9</accession>
<evidence type="ECO:0000313" key="3">
    <source>
        <dbReference type="Proteomes" id="UP001499974"/>
    </source>
</evidence>
<comment type="caution">
    <text evidence="2">The sequence shown here is derived from an EMBL/GenBank/DDBJ whole genome shotgun (WGS) entry which is preliminary data.</text>
</comment>
<evidence type="ECO:0000313" key="2">
    <source>
        <dbReference type="EMBL" id="GAA4706551.1"/>
    </source>
</evidence>
<feature type="region of interest" description="Disordered" evidence="1">
    <location>
        <begin position="47"/>
        <end position="88"/>
    </location>
</feature>
<proteinExistence type="predicted"/>
<sequence>MKPAAKPATAQVPTTSHSGASSAITTKRGAPARRNVTRYVFRRGIRAAHADAQSAPIAAEPPKHAKRRATPLALPTTSRDHTGTSTVM</sequence>
<feature type="compositionally biased region" description="Polar residues" evidence="1">
    <location>
        <begin position="11"/>
        <end position="25"/>
    </location>
</feature>
<name>A0ABP8XEG9_9ACTN</name>
<keyword evidence="3" id="KW-1185">Reference proteome</keyword>
<evidence type="ECO:0000256" key="1">
    <source>
        <dbReference type="SAM" id="MobiDB-lite"/>
    </source>
</evidence>
<dbReference type="Proteomes" id="UP001499974">
    <property type="component" value="Unassembled WGS sequence"/>
</dbReference>
<feature type="region of interest" description="Disordered" evidence="1">
    <location>
        <begin position="1"/>
        <end position="35"/>
    </location>
</feature>
<protein>
    <submittedName>
        <fullName evidence="2">Uncharacterized protein</fullName>
    </submittedName>
</protein>
<gene>
    <name evidence="2" type="ORF">GCM10023349_25870</name>
</gene>